<evidence type="ECO:0000256" key="8">
    <source>
        <dbReference type="SAM" id="MobiDB-lite"/>
    </source>
</evidence>
<dbReference type="InterPro" id="IPR014030">
    <property type="entry name" value="Ketoacyl_synth_N"/>
</dbReference>
<dbReference type="InterPro" id="IPR049551">
    <property type="entry name" value="PKS_DH_C"/>
</dbReference>
<keyword evidence="1" id="KW-0596">Phosphopantetheine</keyword>
<name>A0A507BIP0_9PEZI</name>
<dbReference type="InterPro" id="IPR050091">
    <property type="entry name" value="PKS_NRPS_Biosynth_Enz"/>
</dbReference>
<dbReference type="Gene3D" id="3.10.129.110">
    <property type="entry name" value="Polyketide synthase dehydratase"/>
    <property type="match status" value="1"/>
</dbReference>
<organism evidence="12 13">
    <name type="scientific">Thyridium curvatum</name>
    <dbReference type="NCBI Taxonomy" id="1093900"/>
    <lineage>
        <taxon>Eukaryota</taxon>
        <taxon>Fungi</taxon>
        <taxon>Dikarya</taxon>
        <taxon>Ascomycota</taxon>
        <taxon>Pezizomycotina</taxon>
        <taxon>Sordariomycetes</taxon>
        <taxon>Sordariomycetidae</taxon>
        <taxon>Thyridiales</taxon>
        <taxon>Thyridiaceae</taxon>
        <taxon>Thyridium</taxon>
    </lineage>
</organism>
<dbReference type="Pfam" id="PF00109">
    <property type="entry name" value="ketoacyl-synt"/>
    <property type="match status" value="1"/>
</dbReference>
<dbReference type="InterPro" id="IPR011032">
    <property type="entry name" value="GroES-like_sf"/>
</dbReference>
<dbReference type="Gene3D" id="3.40.47.10">
    <property type="match status" value="1"/>
</dbReference>
<dbReference type="InterPro" id="IPR014031">
    <property type="entry name" value="Ketoacyl_synth_C"/>
</dbReference>
<dbReference type="InterPro" id="IPR020841">
    <property type="entry name" value="PKS_Beta-ketoAc_synthase_dom"/>
</dbReference>
<evidence type="ECO:0000256" key="7">
    <source>
        <dbReference type="PROSITE-ProRule" id="PRU01363"/>
    </source>
</evidence>
<dbReference type="InterPro" id="IPR014043">
    <property type="entry name" value="Acyl_transferase_dom"/>
</dbReference>
<feature type="compositionally biased region" description="Polar residues" evidence="8">
    <location>
        <begin position="14"/>
        <end position="33"/>
    </location>
</feature>
<dbReference type="Pfam" id="PF02801">
    <property type="entry name" value="Ketoacyl-synt_C"/>
    <property type="match status" value="1"/>
</dbReference>
<proteinExistence type="predicted"/>
<dbReference type="InterPro" id="IPR036291">
    <property type="entry name" value="NAD(P)-bd_dom_sf"/>
</dbReference>
<keyword evidence="13" id="KW-1185">Reference proteome</keyword>
<dbReference type="InterPro" id="IPR016035">
    <property type="entry name" value="Acyl_Trfase/lysoPLipase"/>
</dbReference>
<dbReference type="GO" id="GO:0016491">
    <property type="term" value="F:oxidoreductase activity"/>
    <property type="evidence" value="ECO:0007669"/>
    <property type="project" value="UniProtKB-KW"/>
</dbReference>
<dbReference type="GeneID" id="41971269"/>
<dbReference type="InterPro" id="IPR057326">
    <property type="entry name" value="KR_dom"/>
</dbReference>
<dbReference type="SUPFAM" id="SSF55048">
    <property type="entry name" value="Probable ACP-binding domain of malonyl-CoA ACP transacylase"/>
    <property type="match status" value="1"/>
</dbReference>
<dbReference type="InterPro" id="IPR016036">
    <property type="entry name" value="Malonyl_transacylase_ACP-bd"/>
</dbReference>
<dbReference type="PANTHER" id="PTHR43775:SF49">
    <property type="entry name" value="SYNTHASE, PUTATIVE (JCVI)-RELATED"/>
    <property type="match status" value="1"/>
</dbReference>
<dbReference type="InterPro" id="IPR029063">
    <property type="entry name" value="SAM-dependent_MTases_sf"/>
</dbReference>
<dbReference type="InterPro" id="IPR042104">
    <property type="entry name" value="PKS_dehydratase_sf"/>
</dbReference>
<dbReference type="InterPro" id="IPR036736">
    <property type="entry name" value="ACP-like_sf"/>
</dbReference>
<dbReference type="SMART" id="SM00823">
    <property type="entry name" value="PKS_PP"/>
    <property type="match status" value="1"/>
</dbReference>
<dbReference type="SUPFAM" id="SSF47336">
    <property type="entry name" value="ACP-like"/>
    <property type="match status" value="1"/>
</dbReference>
<dbReference type="Gene3D" id="3.40.366.10">
    <property type="entry name" value="Malonyl-Coenzyme A Acyl Carrier Protein, domain 2"/>
    <property type="match status" value="1"/>
</dbReference>
<evidence type="ECO:0000313" key="13">
    <source>
        <dbReference type="Proteomes" id="UP000319257"/>
    </source>
</evidence>
<keyword evidence="4" id="KW-0808">Transferase</keyword>
<evidence type="ECO:0000256" key="3">
    <source>
        <dbReference type="ARBA" id="ARBA00022603"/>
    </source>
</evidence>
<dbReference type="Pfam" id="PF16197">
    <property type="entry name" value="KAsynt_C_assoc"/>
    <property type="match status" value="1"/>
</dbReference>
<dbReference type="InterPro" id="IPR020807">
    <property type="entry name" value="PKS_DH"/>
</dbReference>
<dbReference type="GO" id="GO:0044550">
    <property type="term" value="P:secondary metabolite biosynthetic process"/>
    <property type="evidence" value="ECO:0007669"/>
    <property type="project" value="UniProtKB-ARBA"/>
</dbReference>
<dbReference type="InParanoid" id="A0A507BIP0"/>
<dbReference type="OrthoDB" id="329835at2759"/>
<keyword evidence="5" id="KW-0560">Oxidoreductase</keyword>
<feature type="region of interest" description="C-terminal hotdog fold" evidence="7">
    <location>
        <begin position="1064"/>
        <end position="1211"/>
    </location>
</feature>
<dbReference type="EMBL" id="SKBQ01000017">
    <property type="protein sequence ID" value="TPX16528.1"/>
    <property type="molecule type" value="Genomic_DNA"/>
</dbReference>
<evidence type="ECO:0000256" key="5">
    <source>
        <dbReference type="ARBA" id="ARBA00023002"/>
    </source>
</evidence>
<evidence type="ECO:0000256" key="1">
    <source>
        <dbReference type="ARBA" id="ARBA00022450"/>
    </source>
</evidence>
<dbReference type="SMART" id="SM00827">
    <property type="entry name" value="PKS_AT"/>
    <property type="match status" value="1"/>
</dbReference>
<dbReference type="SUPFAM" id="SSF52151">
    <property type="entry name" value="FabD/lysophospholipase-like"/>
    <property type="match status" value="1"/>
</dbReference>
<dbReference type="InterPro" id="IPR032821">
    <property type="entry name" value="PKS_assoc"/>
</dbReference>
<dbReference type="InterPro" id="IPR009081">
    <property type="entry name" value="PP-bd_ACP"/>
</dbReference>
<dbReference type="PANTHER" id="PTHR43775">
    <property type="entry name" value="FATTY ACID SYNTHASE"/>
    <property type="match status" value="1"/>
</dbReference>
<dbReference type="STRING" id="1093900.A0A507BIP0"/>
<feature type="domain" description="Ketosynthase family 3 (KS3)" evidence="10">
    <location>
        <begin position="42"/>
        <end position="460"/>
    </location>
</feature>
<evidence type="ECO:0000256" key="2">
    <source>
        <dbReference type="ARBA" id="ARBA00022553"/>
    </source>
</evidence>
<dbReference type="SMART" id="SM00825">
    <property type="entry name" value="PKS_KS"/>
    <property type="match status" value="1"/>
</dbReference>
<dbReference type="InterPro" id="IPR049552">
    <property type="entry name" value="PKS_DH_N"/>
</dbReference>
<evidence type="ECO:0000259" key="9">
    <source>
        <dbReference type="PROSITE" id="PS50075"/>
    </source>
</evidence>
<evidence type="ECO:0000259" key="10">
    <source>
        <dbReference type="PROSITE" id="PS52004"/>
    </source>
</evidence>
<dbReference type="SUPFAM" id="SSF53901">
    <property type="entry name" value="Thiolase-like"/>
    <property type="match status" value="1"/>
</dbReference>
<feature type="active site" description="Proton donor; for dehydratase activity" evidence="7">
    <location>
        <position position="1127"/>
    </location>
</feature>
<keyword evidence="3" id="KW-0489">Methyltransferase</keyword>
<dbReference type="InterPro" id="IPR020843">
    <property type="entry name" value="ER"/>
</dbReference>
<dbReference type="InterPro" id="IPR020806">
    <property type="entry name" value="PKS_PP-bd"/>
</dbReference>
<dbReference type="SUPFAM" id="SSF51735">
    <property type="entry name" value="NAD(P)-binding Rossmann-fold domains"/>
    <property type="match status" value="2"/>
</dbReference>
<comment type="caution">
    <text evidence="12">The sequence shown here is derived from an EMBL/GenBank/DDBJ whole genome shotgun (WGS) entry which is preliminary data.</text>
</comment>
<dbReference type="GO" id="GO:0032259">
    <property type="term" value="P:methylation"/>
    <property type="evidence" value="ECO:0007669"/>
    <property type="project" value="UniProtKB-KW"/>
</dbReference>
<dbReference type="Gene3D" id="3.40.50.150">
    <property type="entry name" value="Vaccinia Virus protein VP39"/>
    <property type="match status" value="1"/>
</dbReference>
<dbReference type="RefSeq" id="XP_030998239.1">
    <property type="nucleotide sequence ID" value="XM_031138164.1"/>
</dbReference>
<dbReference type="PROSITE" id="PS52004">
    <property type="entry name" value="KS3_2"/>
    <property type="match status" value="1"/>
</dbReference>
<dbReference type="GO" id="GO:0006633">
    <property type="term" value="P:fatty acid biosynthetic process"/>
    <property type="evidence" value="ECO:0007669"/>
    <property type="project" value="TreeGrafter"/>
</dbReference>
<dbReference type="SUPFAM" id="SSF50129">
    <property type="entry name" value="GroES-like"/>
    <property type="match status" value="1"/>
</dbReference>
<keyword evidence="2" id="KW-0597">Phosphoprotein</keyword>
<dbReference type="Gene3D" id="3.30.70.3290">
    <property type="match status" value="1"/>
</dbReference>
<dbReference type="GO" id="GO:0031177">
    <property type="term" value="F:phosphopantetheine binding"/>
    <property type="evidence" value="ECO:0007669"/>
    <property type="project" value="InterPro"/>
</dbReference>
<dbReference type="Pfam" id="PF00698">
    <property type="entry name" value="Acyl_transf_1"/>
    <property type="match status" value="1"/>
</dbReference>
<dbReference type="SMART" id="SM00822">
    <property type="entry name" value="PKS_KR"/>
    <property type="match status" value="1"/>
</dbReference>
<dbReference type="InterPro" id="IPR006162">
    <property type="entry name" value="Ppantetheine_attach_site"/>
</dbReference>
<dbReference type="Proteomes" id="UP000319257">
    <property type="component" value="Unassembled WGS sequence"/>
</dbReference>
<gene>
    <name evidence="12" type="ORF">E0L32_003822</name>
</gene>
<protein>
    <submittedName>
        <fullName evidence="12">Uncharacterized protein</fullName>
    </submittedName>
</protein>
<dbReference type="Pfam" id="PF08659">
    <property type="entry name" value="KR"/>
    <property type="match status" value="1"/>
</dbReference>
<evidence type="ECO:0000313" key="12">
    <source>
        <dbReference type="EMBL" id="TPX16528.1"/>
    </source>
</evidence>
<dbReference type="SMART" id="SM00826">
    <property type="entry name" value="PKS_DH"/>
    <property type="match status" value="1"/>
</dbReference>
<feature type="region of interest" description="Disordered" evidence="8">
    <location>
        <begin position="1"/>
        <end position="36"/>
    </location>
</feature>
<dbReference type="GO" id="GO:0008168">
    <property type="term" value="F:methyltransferase activity"/>
    <property type="evidence" value="ECO:0007669"/>
    <property type="project" value="UniProtKB-KW"/>
</dbReference>
<dbReference type="GO" id="GO:0004312">
    <property type="term" value="F:fatty acid synthase activity"/>
    <property type="evidence" value="ECO:0007669"/>
    <property type="project" value="TreeGrafter"/>
</dbReference>
<dbReference type="PROSITE" id="PS00012">
    <property type="entry name" value="PHOSPHOPANTETHEINE"/>
    <property type="match status" value="1"/>
</dbReference>
<dbReference type="Gene3D" id="1.10.1200.10">
    <property type="entry name" value="ACP-like"/>
    <property type="match status" value="1"/>
</dbReference>
<sequence>MRGNDPLRVHLAQPNGTHSSTAAQDKPMTNGNIASDEGRADVEPIAITGMGMRLPGGIRDAEGFWDLLVNGRNGRCRVPTNRYAVDTWYGPGQSLHVGTRHGNFLQDYNPAQVDTSFWSMSKEEVETMDPEQRLLLEVVYETFESSGWREFRGEEVGVYVGTMGNDWDKIELQDSQNLDPVRADIYGDYVMANRVSYEFNLKGPSIVLRTACSSSLSALHMACQDIRSGECTAAVVCGTNLILTPRDTVIMTEQGVLSPSGSSRSFDADADGYGRGEAVNAILVKKLSDAVRDGDPIRAVIRNTCISGDGRTPGLTVPNPSSHEKLIRRAYRAAGIKNLSTVAMIECHGTGTAVGDPIEIEAIANIWGEKGIHIGSVKPNIGHGEGASGLSSVIKMVLALEHSTIPPNINFKKPNPRIPWEEAKLVVPTKATPWPPGRLERVSVNSFGIGGANAHVILESPTCANVAAQHCNNTPPPDIPGRHFLLPFSATNQHSTFSQVENVGIYLSRNPEKLRDTAYTLAAHREAHVFRAFSVIRHPDEGTEPPNITKPTQKIPPLIWVFTGQGAQWAQMGKELIENVPLVSQRLEELQGYLDDLPEPPSWTLKEAMIAPQGQSRLYEAEFSQPCLAALQITLADLLRSWGIQPAAVVGHSSGETGAGYAAGVISAKDAMTLAYHRGQITPPLKAAHRGGMAAVGLGKDQVEPYLEPGVIVGCENSPCSVSLSGDIDVLHRVMVNIKEAHPEVLCRALQVECGYHSPHMFAIRDNFDNRVAGVAHGKPPQVPFYSSVTGKLNADFPRKYWSTNMVSPVLFSTAVEALLSDFPNAAFIELGPHSAMAGPLRQILQKHNRTAEYIPTLVRNVDGHVSILKAAGQLWAQGFEIDLNRVNAAGKLLTDLPTYPWHYDAEYWVESRLSRDWRLRQFDHHELLGSRVLHTGDAVPAWRCKLRVEDVPWLRDHSFGGDILLPATAYITMAGEAIRQLTNSRDYSVRNVRFLSPLMLGDEAVEVITALVPVPETPDEASPWYNFSISALHGEIWTRLVTGHCRGGAASKLPHLHTPKTLPRKMSPDMFYYTCQRWGLTYGPKFRGLADITSQIEQSKAGATVSDLIPTSQRTSYYAIHPTTLDSSLHICMVAACRGLERNFTVASVPKSIDEMYVAEKRAGSVQVEGETSEQLNGGSVADVIGVSNGKLVFHLHGLQVTPFGPNKTVDDDPHAGAIIEWKADIDFVDPARLFRHVDSVQRMHRLALACLLETRSQLSGLQNHGRHLTSFKVWLDTIHKRAVNGAYPGVLDYHELATMKPDARRFIIDNLLDICEKESGDFRDLASRIHWVHSHAKAFFEMNGISNPPPPKDPDVDTCLSEFLGNEVDLSQFFSLLWHQNAKARILLIESGNGKLLGRVLRSLSSKNGDDRDLVVSVPTQEAADRVRERFANATGVVLNIVDALQGLSQSTHDLVIIADDELSQGTGRADYLHHIRSLLQPRGRLLIQQADPSCAIAGYLRALDYDYWPIKTSKAEEAHEGFKNVLQKAGFDANDATFWSSASSSIILARPATIQSPRPKRITVLCRDTTHPLISSLTGYLTESQDIKPSFLTIGQDIPSGQPVLSLLDLESPFLHDITPDMFVSFKKSILSMQDAPMLWVTGACQVECQKPNYALTVGALRTIRNETSADIVTLELDSFDNTGWEAVADVLGTLPHRNLGGGATNPDSEYAFSEGIIKTSRFHTVKVSEELLEQNASCGLKRLVVSKAGPKTSARWKRAEATEVSGDLVEIHVKITKISGGDNAGTDGSGVISRVGPRVQALQAGDRVVFFGSNACSTHAVLSEKQCVKIPGTITNKDAAVLPSALIQAFYALDEVARIKKGESVLITNPCSIAGLAAIKLAKMARAEVYCTVVSPEEADYLEQYGVPRGRVADVKATSLAKSLGRDCFDIVLSLEGGSSPGEAWNHTAPFGKCINLSENPSEASKDKQSTLHSNNRAYVSVDIKQLVLHRPDVCHRQVMLLTKALELQKEGLMQSTIKAFDAADAEYSLAYVQGGPTKTWEEVVLMMPDDTDNTALKVAPNRLQTRLRPDRTYIFVGGLGGLGQAIARFLVEKGARHLIFFSRSAEAAVQQYADYINELEYQGCTVKTISGDVSLMEDVRRMLAAVNQSHPVAGVLHAAMALQDVNLADMSHAQWQRCVLPKVRGAWNLHNALQLPTEPLDFFFLFGSVSGLGGQVGQANYAAANAFLDAFAQYRRSLGLPCSVLDIGMMRGVGILARETYRLEAMRAESLHALHEQELLDALELMLARSYADDRSERGGRSIADGYVSKGQMAIGLRFGSTPAPSMSQAAWQRDPRTLFLQTGNAGPQNGQSVADEGGAASLKEFLHSCNSDPSLLETDRAATYLAREIAAALSAFRMRDGEELDLDASMETVGVDSLLSIELRNWFKQKVGVLLKIPEIRGADSVRGLGALAAKRISERLQSR</sequence>
<evidence type="ECO:0000256" key="4">
    <source>
        <dbReference type="ARBA" id="ARBA00022679"/>
    </source>
</evidence>
<dbReference type="CDD" id="cd00833">
    <property type="entry name" value="PKS"/>
    <property type="match status" value="1"/>
</dbReference>
<dbReference type="PROSITE" id="PS52019">
    <property type="entry name" value="PKS_MFAS_DH"/>
    <property type="match status" value="1"/>
</dbReference>
<feature type="active site" description="Proton acceptor; for dehydratase activity" evidence="7">
    <location>
        <position position="958"/>
    </location>
</feature>
<evidence type="ECO:0000259" key="11">
    <source>
        <dbReference type="PROSITE" id="PS52019"/>
    </source>
</evidence>
<dbReference type="InterPro" id="IPR016039">
    <property type="entry name" value="Thiolase-like"/>
</dbReference>
<accession>A0A507BIP0</accession>
<dbReference type="Pfam" id="PF21089">
    <property type="entry name" value="PKS_DH_N"/>
    <property type="match status" value="1"/>
</dbReference>
<dbReference type="InterPro" id="IPR001227">
    <property type="entry name" value="Ac_transferase_dom_sf"/>
</dbReference>
<dbReference type="CDD" id="cd05195">
    <property type="entry name" value="enoyl_red"/>
    <property type="match status" value="1"/>
</dbReference>
<feature type="domain" description="Carrier" evidence="9">
    <location>
        <begin position="2386"/>
        <end position="2463"/>
    </location>
</feature>
<dbReference type="InterPro" id="IPR049900">
    <property type="entry name" value="PKS_mFAS_DH"/>
</dbReference>
<feature type="domain" description="PKS/mFAS DH" evidence="11">
    <location>
        <begin position="926"/>
        <end position="1211"/>
    </location>
</feature>
<evidence type="ECO:0000256" key="6">
    <source>
        <dbReference type="ARBA" id="ARBA00023268"/>
    </source>
</evidence>
<dbReference type="Gene3D" id="3.40.50.720">
    <property type="entry name" value="NAD(P)-binding Rossmann-like Domain"/>
    <property type="match status" value="2"/>
</dbReference>
<dbReference type="SUPFAM" id="SSF53335">
    <property type="entry name" value="S-adenosyl-L-methionine-dependent methyltransferases"/>
    <property type="match status" value="1"/>
</dbReference>
<dbReference type="Pfam" id="PF14765">
    <property type="entry name" value="PS-DH"/>
    <property type="match status" value="1"/>
</dbReference>
<dbReference type="Gene3D" id="3.90.180.10">
    <property type="entry name" value="Medium-chain alcohol dehydrogenases, catalytic domain"/>
    <property type="match status" value="1"/>
</dbReference>
<keyword evidence="6" id="KW-0511">Multifunctional enzyme</keyword>
<dbReference type="InterPro" id="IPR013968">
    <property type="entry name" value="PKS_KR"/>
</dbReference>
<dbReference type="SMART" id="SM00829">
    <property type="entry name" value="PKS_ER"/>
    <property type="match status" value="1"/>
</dbReference>
<feature type="region of interest" description="N-terminal hotdog fold" evidence="7">
    <location>
        <begin position="926"/>
        <end position="1053"/>
    </location>
</feature>
<reference evidence="12 13" key="1">
    <citation type="submission" date="2019-06" db="EMBL/GenBank/DDBJ databases">
        <title>Draft genome sequence of the filamentous fungus Phialemoniopsis curvata isolated from diesel fuel.</title>
        <authorList>
            <person name="Varaljay V.A."/>
            <person name="Lyon W.J."/>
            <person name="Crouch A.L."/>
            <person name="Drake C.E."/>
            <person name="Hollomon J.M."/>
            <person name="Nadeau L.J."/>
            <person name="Nunn H.S."/>
            <person name="Stevenson B.S."/>
            <person name="Bojanowski C.L."/>
            <person name="Crookes-Goodson W.J."/>
        </authorList>
    </citation>
    <scope>NUCLEOTIDE SEQUENCE [LARGE SCALE GENOMIC DNA]</scope>
    <source>
        <strain evidence="12 13">D216</strain>
    </source>
</reference>
<dbReference type="PROSITE" id="PS50075">
    <property type="entry name" value="CARRIER"/>
    <property type="match status" value="1"/>
</dbReference>